<evidence type="ECO:0000313" key="1">
    <source>
        <dbReference type="EMBL" id="KAI4367915.1"/>
    </source>
</evidence>
<keyword evidence="2" id="KW-1185">Reference proteome</keyword>
<proteinExistence type="predicted"/>
<reference evidence="2" key="1">
    <citation type="journal article" date="2023" name="Front. Plant Sci.">
        <title>Chromosomal-level genome assembly of Melastoma candidum provides insights into trichome evolution.</title>
        <authorList>
            <person name="Zhong Y."/>
            <person name="Wu W."/>
            <person name="Sun C."/>
            <person name="Zou P."/>
            <person name="Liu Y."/>
            <person name="Dai S."/>
            <person name="Zhou R."/>
        </authorList>
    </citation>
    <scope>NUCLEOTIDE SEQUENCE [LARGE SCALE GENOMIC DNA]</scope>
</reference>
<dbReference type="Proteomes" id="UP001057402">
    <property type="component" value="Chromosome 5"/>
</dbReference>
<evidence type="ECO:0000313" key="2">
    <source>
        <dbReference type="Proteomes" id="UP001057402"/>
    </source>
</evidence>
<comment type="caution">
    <text evidence="1">The sequence shown here is derived from an EMBL/GenBank/DDBJ whole genome shotgun (WGS) entry which is preliminary data.</text>
</comment>
<name>A0ACB9QMS7_9MYRT</name>
<dbReference type="EMBL" id="CM042884">
    <property type="protein sequence ID" value="KAI4367915.1"/>
    <property type="molecule type" value="Genomic_DNA"/>
</dbReference>
<sequence length="221" mass="25175">MGLNDIPAINHFIAKLGDLASPRGPDLSRLIVYYTEALALRATRFWPQIFHLNIPREFDQVDEDSGMALQLVNWVSTIPRFIHFTVNEIFMRAFEVKERVHVIDLDIKQDSSGLSLFQNLANRSDPPSHVRITGIGESKQDLIETSDCLVGFAAQLSLPFEFHPVVDRLEDVRPWMLHTKEGECVAVNCVSQLHNMLYDGTRGTLKDFLRVIRSTNPTQFL</sequence>
<gene>
    <name evidence="1" type="ORF">MLD38_016539</name>
</gene>
<accession>A0ACB9QMS7</accession>
<organism evidence="1 2">
    <name type="scientific">Melastoma candidum</name>
    <dbReference type="NCBI Taxonomy" id="119954"/>
    <lineage>
        <taxon>Eukaryota</taxon>
        <taxon>Viridiplantae</taxon>
        <taxon>Streptophyta</taxon>
        <taxon>Embryophyta</taxon>
        <taxon>Tracheophyta</taxon>
        <taxon>Spermatophyta</taxon>
        <taxon>Magnoliopsida</taxon>
        <taxon>eudicotyledons</taxon>
        <taxon>Gunneridae</taxon>
        <taxon>Pentapetalae</taxon>
        <taxon>rosids</taxon>
        <taxon>malvids</taxon>
        <taxon>Myrtales</taxon>
        <taxon>Melastomataceae</taxon>
        <taxon>Melastomatoideae</taxon>
        <taxon>Melastomateae</taxon>
        <taxon>Melastoma</taxon>
    </lineage>
</organism>
<protein>
    <submittedName>
        <fullName evidence="1">Uncharacterized protein</fullName>
    </submittedName>
</protein>